<protein>
    <submittedName>
        <fullName evidence="1">Uncharacterized protein</fullName>
    </submittedName>
</protein>
<evidence type="ECO:0000313" key="1">
    <source>
        <dbReference type="EMBL" id="TQE04145.1"/>
    </source>
</evidence>
<reference evidence="1 2" key="1">
    <citation type="journal article" date="2019" name="G3 (Bethesda)">
        <title>Sequencing of a Wild Apple (Malus baccata) Genome Unravels the Differences Between Cultivated and Wild Apple Species Regarding Disease Resistance and Cold Tolerance.</title>
        <authorList>
            <person name="Chen X."/>
        </authorList>
    </citation>
    <scope>NUCLEOTIDE SEQUENCE [LARGE SCALE GENOMIC DNA]</scope>
    <source>
        <strain evidence="2">cv. Shandingzi</strain>
        <tissue evidence="1">Leaves</tissue>
    </source>
</reference>
<sequence>MNGSSRVFGLNLEERLDVCGFVDVVDPKGRWGFILDERMMNDGAFFKGRRGLDLERAMNEERRTLSSRAVGA</sequence>
<dbReference type="EMBL" id="VIEB01000145">
    <property type="protein sequence ID" value="TQE04145.1"/>
    <property type="molecule type" value="Genomic_DNA"/>
</dbReference>
<accession>A0A540MZB1</accession>
<comment type="caution">
    <text evidence="1">The sequence shown here is derived from an EMBL/GenBank/DDBJ whole genome shotgun (WGS) entry which is preliminary data.</text>
</comment>
<gene>
    <name evidence="1" type="ORF">C1H46_010257</name>
</gene>
<evidence type="ECO:0000313" key="2">
    <source>
        <dbReference type="Proteomes" id="UP000315295"/>
    </source>
</evidence>
<dbReference type="AlphaFoldDB" id="A0A540MZB1"/>
<dbReference type="Proteomes" id="UP000315295">
    <property type="component" value="Unassembled WGS sequence"/>
</dbReference>
<name>A0A540MZB1_MALBA</name>
<organism evidence="1 2">
    <name type="scientific">Malus baccata</name>
    <name type="common">Siberian crab apple</name>
    <name type="synonym">Pyrus baccata</name>
    <dbReference type="NCBI Taxonomy" id="106549"/>
    <lineage>
        <taxon>Eukaryota</taxon>
        <taxon>Viridiplantae</taxon>
        <taxon>Streptophyta</taxon>
        <taxon>Embryophyta</taxon>
        <taxon>Tracheophyta</taxon>
        <taxon>Spermatophyta</taxon>
        <taxon>Magnoliopsida</taxon>
        <taxon>eudicotyledons</taxon>
        <taxon>Gunneridae</taxon>
        <taxon>Pentapetalae</taxon>
        <taxon>rosids</taxon>
        <taxon>fabids</taxon>
        <taxon>Rosales</taxon>
        <taxon>Rosaceae</taxon>
        <taxon>Amygdaloideae</taxon>
        <taxon>Maleae</taxon>
        <taxon>Malus</taxon>
    </lineage>
</organism>
<proteinExistence type="predicted"/>
<keyword evidence="2" id="KW-1185">Reference proteome</keyword>